<accession>U6LRM8</accession>
<evidence type="ECO:0000313" key="3">
    <source>
        <dbReference type="Proteomes" id="UP000030750"/>
    </source>
</evidence>
<feature type="region of interest" description="Disordered" evidence="1">
    <location>
        <begin position="127"/>
        <end position="150"/>
    </location>
</feature>
<dbReference type="OrthoDB" id="346553at2759"/>
<reference evidence="2" key="1">
    <citation type="submission" date="2013-10" db="EMBL/GenBank/DDBJ databases">
        <title>Genomic analysis of the causative agents of coccidiosis in chickens.</title>
        <authorList>
            <person name="Reid A.J."/>
            <person name="Blake D."/>
            <person name="Billington K."/>
            <person name="Browne H."/>
            <person name="Dunn M."/>
            <person name="Hung S."/>
            <person name="Kawahara F."/>
            <person name="Miranda-Saavedra D."/>
            <person name="Mourier T."/>
            <person name="Nagra H."/>
            <person name="Otto T.D."/>
            <person name="Rawlings N."/>
            <person name="Sanchez A."/>
            <person name="Sanders M."/>
            <person name="Subramaniam C."/>
            <person name="Tay Y."/>
            <person name="Dear P."/>
            <person name="Doerig C."/>
            <person name="Gruber A."/>
            <person name="Parkinson J."/>
            <person name="Shirley M."/>
            <person name="Wan K.L."/>
            <person name="Berriman M."/>
            <person name="Tomley F."/>
            <person name="Pain A."/>
        </authorList>
    </citation>
    <scope>NUCLEOTIDE SEQUENCE [LARGE SCALE GENOMIC DNA]</scope>
    <source>
        <strain evidence="2">Houghton</strain>
    </source>
</reference>
<dbReference type="AlphaFoldDB" id="U6LRM8"/>
<keyword evidence="3" id="KW-1185">Reference proteome</keyword>
<dbReference type="Proteomes" id="UP000030750">
    <property type="component" value="Unassembled WGS sequence"/>
</dbReference>
<evidence type="ECO:0000256" key="1">
    <source>
        <dbReference type="SAM" id="MobiDB-lite"/>
    </source>
</evidence>
<proteinExistence type="predicted"/>
<sequence length="238" mass="25616">MDARGIGDLPLTGEGSVLLEVAGELIVPSMGSKEALQDLLLAKKCVLDLRRTEIRMSDSVRREVYEALGLKEEEGAESLKRAIFLKGFVTNAPPGTNELIRCFLRKGTREQQFTLLRELARRRRAELERDLTRKGPASPPRVMSGEGAQKQVARLTRSAATGPPSDLIHGEKGETLSATVTAGAEGEGTGELKVDESGSGAAVSVRTGREGNNCLGQPYDEPTTFRSATTASEMGTFR</sequence>
<feature type="region of interest" description="Disordered" evidence="1">
    <location>
        <begin position="185"/>
        <end position="238"/>
    </location>
</feature>
<dbReference type="VEuPathDB" id="ToxoDB:EBH_0053740"/>
<feature type="compositionally biased region" description="Polar residues" evidence="1">
    <location>
        <begin position="224"/>
        <end position="238"/>
    </location>
</feature>
<name>U6LRM8_9EIME</name>
<protein>
    <submittedName>
        <fullName evidence="2">Uncharacterized protein</fullName>
    </submittedName>
</protein>
<reference evidence="2" key="2">
    <citation type="submission" date="2013-10" db="EMBL/GenBank/DDBJ databases">
        <authorList>
            <person name="Aslett M."/>
        </authorList>
    </citation>
    <scope>NUCLEOTIDE SEQUENCE [LARGE SCALE GENOMIC DNA]</scope>
    <source>
        <strain evidence="2">Houghton</strain>
    </source>
</reference>
<evidence type="ECO:0000313" key="2">
    <source>
        <dbReference type="EMBL" id="CDJ52962.1"/>
    </source>
</evidence>
<gene>
    <name evidence="2" type="ORF">EBH_0053740</name>
</gene>
<dbReference type="EMBL" id="HG713228">
    <property type="protein sequence ID" value="CDJ52962.1"/>
    <property type="molecule type" value="Genomic_DNA"/>
</dbReference>
<organism evidence="2 3">
    <name type="scientific">Eimeria brunetti</name>
    <dbReference type="NCBI Taxonomy" id="51314"/>
    <lineage>
        <taxon>Eukaryota</taxon>
        <taxon>Sar</taxon>
        <taxon>Alveolata</taxon>
        <taxon>Apicomplexa</taxon>
        <taxon>Conoidasida</taxon>
        <taxon>Coccidia</taxon>
        <taxon>Eucoccidiorida</taxon>
        <taxon>Eimeriorina</taxon>
        <taxon>Eimeriidae</taxon>
        <taxon>Eimeria</taxon>
    </lineage>
</organism>